<dbReference type="InterPro" id="IPR051434">
    <property type="entry name" value="DnaJ_C_subfamily_member5"/>
</dbReference>
<organism evidence="9 10">
    <name type="scientific">Rotaria sordida</name>
    <dbReference type="NCBI Taxonomy" id="392033"/>
    <lineage>
        <taxon>Eukaryota</taxon>
        <taxon>Metazoa</taxon>
        <taxon>Spiralia</taxon>
        <taxon>Gnathifera</taxon>
        <taxon>Rotifera</taxon>
        <taxon>Eurotatoria</taxon>
        <taxon>Bdelloidea</taxon>
        <taxon>Philodinida</taxon>
        <taxon>Philodinidae</taxon>
        <taxon>Rotaria</taxon>
    </lineage>
</organism>
<evidence type="ECO:0000313" key="8">
    <source>
        <dbReference type="EMBL" id="CAF1269181.1"/>
    </source>
</evidence>
<evidence type="ECO:0000313" key="9">
    <source>
        <dbReference type="EMBL" id="CAF1548838.1"/>
    </source>
</evidence>
<sequence length="180" mass="20824">MTDNYRERRSSRTNQDYYTILEVSRTATDEQIKRAYRRLALQLHPDKNSDPESTARFQSVNKAYKVLSDPKLRSTYDFLGAQAADLIDQYEEYPQTMNKMSRLKKILFGLVFCLTGCCFGFCCCCLCGCCCCCNFCCNRCCGIFRNSTVSTSTDEIEAEYNSNSQLNNSIHRQPRDEQRF</sequence>
<feature type="domain" description="J" evidence="7">
    <location>
        <begin position="16"/>
        <end position="80"/>
    </location>
</feature>
<dbReference type="EMBL" id="CAJNOL010003145">
    <property type="protein sequence ID" value="CAF1548838.1"/>
    <property type="molecule type" value="Genomic_DNA"/>
</dbReference>
<dbReference type="EMBL" id="CAJNOH010002049">
    <property type="protein sequence ID" value="CAF1269181.1"/>
    <property type="molecule type" value="Genomic_DNA"/>
</dbReference>
<dbReference type="InterPro" id="IPR036869">
    <property type="entry name" value="J_dom_sf"/>
</dbReference>
<gene>
    <name evidence="9" type="ORF">JXQ802_LOCUS43480</name>
    <name evidence="8" type="ORF">PYM288_LOCUS28286</name>
</gene>
<dbReference type="Proteomes" id="UP000663870">
    <property type="component" value="Unassembled WGS sequence"/>
</dbReference>
<keyword evidence="3" id="KW-0564">Palmitate</keyword>
<evidence type="ECO:0000256" key="2">
    <source>
        <dbReference type="ARBA" id="ARBA00023136"/>
    </source>
</evidence>
<dbReference type="PROSITE" id="PS50076">
    <property type="entry name" value="DNAJ_2"/>
    <property type="match status" value="1"/>
</dbReference>
<evidence type="ECO:0000256" key="5">
    <source>
        <dbReference type="ARBA" id="ARBA00023288"/>
    </source>
</evidence>
<evidence type="ECO:0000256" key="6">
    <source>
        <dbReference type="SAM" id="Phobius"/>
    </source>
</evidence>
<keyword evidence="6" id="KW-0812">Transmembrane</keyword>
<dbReference type="PANTHER" id="PTHR44027">
    <property type="entry name" value="DNAJ HOMOLOG SUBFAMILY C MEMBER 5 HOMOLOG"/>
    <property type="match status" value="1"/>
</dbReference>
<reference evidence="9" key="1">
    <citation type="submission" date="2021-02" db="EMBL/GenBank/DDBJ databases">
        <authorList>
            <person name="Nowell W R."/>
        </authorList>
    </citation>
    <scope>NUCLEOTIDE SEQUENCE</scope>
</reference>
<dbReference type="PRINTS" id="PR00625">
    <property type="entry name" value="JDOMAIN"/>
</dbReference>
<comment type="subcellular location">
    <subcellularLocation>
        <location evidence="1">Membrane</location>
        <topology evidence="1">Lipid-anchor</topology>
    </subcellularLocation>
</comment>
<proteinExistence type="predicted"/>
<keyword evidence="6" id="KW-1133">Transmembrane helix</keyword>
<keyword evidence="4" id="KW-0143">Chaperone</keyword>
<dbReference type="SMART" id="SM00271">
    <property type="entry name" value="DnaJ"/>
    <property type="match status" value="1"/>
</dbReference>
<evidence type="ECO:0000313" key="10">
    <source>
        <dbReference type="Proteomes" id="UP000663870"/>
    </source>
</evidence>
<evidence type="ECO:0000259" key="7">
    <source>
        <dbReference type="PROSITE" id="PS50076"/>
    </source>
</evidence>
<comment type="caution">
    <text evidence="9">The sequence shown here is derived from an EMBL/GenBank/DDBJ whole genome shotgun (WGS) entry which is preliminary data.</text>
</comment>
<evidence type="ECO:0000256" key="4">
    <source>
        <dbReference type="ARBA" id="ARBA00023186"/>
    </source>
</evidence>
<dbReference type="GO" id="GO:0016020">
    <property type="term" value="C:membrane"/>
    <property type="evidence" value="ECO:0007669"/>
    <property type="project" value="UniProtKB-SubCell"/>
</dbReference>
<dbReference type="Pfam" id="PF00226">
    <property type="entry name" value="DnaJ"/>
    <property type="match status" value="1"/>
</dbReference>
<dbReference type="SUPFAM" id="SSF46565">
    <property type="entry name" value="Chaperone J-domain"/>
    <property type="match status" value="1"/>
</dbReference>
<evidence type="ECO:0000256" key="1">
    <source>
        <dbReference type="ARBA" id="ARBA00004635"/>
    </source>
</evidence>
<evidence type="ECO:0000256" key="3">
    <source>
        <dbReference type="ARBA" id="ARBA00023139"/>
    </source>
</evidence>
<keyword evidence="5" id="KW-0449">Lipoprotein</keyword>
<feature type="transmembrane region" description="Helical" evidence="6">
    <location>
        <begin position="106"/>
        <end position="128"/>
    </location>
</feature>
<dbReference type="PANTHER" id="PTHR44027:SF7">
    <property type="entry name" value="DNAJ HOMOLOG SUBFAMILY C MEMBER 5 HOMOLOG"/>
    <property type="match status" value="1"/>
</dbReference>
<dbReference type="InterPro" id="IPR001623">
    <property type="entry name" value="DnaJ_domain"/>
</dbReference>
<dbReference type="GO" id="GO:0005737">
    <property type="term" value="C:cytoplasm"/>
    <property type="evidence" value="ECO:0007669"/>
    <property type="project" value="UniProtKB-ARBA"/>
</dbReference>
<keyword evidence="2 6" id="KW-0472">Membrane</keyword>
<keyword evidence="10" id="KW-1185">Reference proteome</keyword>
<dbReference type="CDD" id="cd06257">
    <property type="entry name" value="DnaJ"/>
    <property type="match status" value="1"/>
</dbReference>
<dbReference type="Proteomes" id="UP000663854">
    <property type="component" value="Unassembled WGS sequence"/>
</dbReference>
<dbReference type="Gene3D" id="1.10.287.110">
    <property type="entry name" value="DnaJ domain"/>
    <property type="match status" value="1"/>
</dbReference>
<name>A0A815WX79_9BILA</name>
<dbReference type="AlphaFoldDB" id="A0A815WX79"/>
<protein>
    <recommendedName>
        <fullName evidence="7">J domain-containing protein</fullName>
    </recommendedName>
</protein>
<accession>A0A815WX79</accession>